<keyword evidence="3" id="KW-0862">Zinc</keyword>
<dbReference type="AlphaFoldDB" id="A0A2G2Z0V2"/>
<keyword evidence="6" id="KW-1185">Reference proteome</keyword>
<evidence type="ECO:0000256" key="2">
    <source>
        <dbReference type="ARBA" id="ARBA00022771"/>
    </source>
</evidence>
<dbReference type="Gramene" id="PHT75603">
    <property type="protein sequence ID" value="PHT75603"/>
    <property type="gene ID" value="T459_19125"/>
</dbReference>
<dbReference type="Pfam" id="PF06839">
    <property type="entry name" value="Zn_ribbon_GRF"/>
    <property type="match status" value="1"/>
</dbReference>
<evidence type="ECO:0000313" key="5">
    <source>
        <dbReference type="EMBL" id="PHT75603.1"/>
    </source>
</evidence>
<dbReference type="EMBL" id="AYRZ02000007">
    <property type="protein sequence ID" value="PHT75603.1"/>
    <property type="molecule type" value="Genomic_DNA"/>
</dbReference>
<dbReference type="GO" id="GO:0008270">
    <property type="term" value="F:zinc ion binding"/>
    <property type="evidence" value="ECO:0007669"/>
    <property type="project" value="UniProtKB-KW"/>
</dbReference>
<evidence type="ECO:0000259" key="4">
    <source>
        <dbReference type="Pfam" id="PF06839"/>
    </source>
</evidence>
<gene>
    <name evidence="5" type="ORF">T459_19125</name>
</gene>
<feature type="domain" description="GRF-type" evidence="4">
    <location>
        <begin position="25"/>
        <end position="65"/>
    </location>
</feature>
<reference evidence="5 6" key="2">
    <citation type="journal article" date="2017" name="Genome Biol.">
        <title>New reference genome sequences of hot pepper reveal the massive evolution of plant disease-resistance genes by retroduplication.</title>
        <authorList>
            <person name="Kim S."/>
            <person name="Park J."/>
            <person name="Yeom S.I."/>
            <person name="Kim Y.M."/>
            <person name="Seo E."/>
            <person name="Kim K.T."/>
            <person name="Kim M.S."/>
            <person name="Lee J.M."/>
            <person name="Cheong K."/>
            <person name="Shin H.S."/>
            <person name="Kim S.B."/>
            <person name="Han K."/>
            <person name="Lee J."/>
            <person name="Park M."/>
            <person name="Lee H.A."/>
            <person name="Lee H.Y."/>
            <person name="Lee Y."/>
            <person name="Oh S."/>
            <person name="Lee J.H."/>
            <person name="Choi E."/>
            <person name="Choi E."/>
            <person name="Lee S.E."/>
            <person name="Jeon J."/>
            <person name="Kim H."/>
            <person name="Choi G."/>
            <person name="Song H."/>
            <person name="Lee J."/>
            <person name="Lee S.C."/>
            <person name="Kwon J.K."/>
            <person name="Lee H.Y."/>
            <person name="Koo N."/>
            <person name="Hong Y."/>
            <person name="Kim R.W."/>
            <person name="Kang W.H."/>
            <person name="Huh J.H."/>
            <person name="Kang B.C."/>
            <person name="Yang T.J."/>
            <person name="Lee Y.H."/>
            <person name="Bennetzen J.L."/>
            <person name="Choi D."/>
        </authorList>
    </citation>
    <scope>NUCLEOTIDE SEQUENCE [LARGE SCALE GENOMIC DNA]</scope>
    <source>
        <strain evidence="6">cv. CM334</strain>
    </source>
</reference>
<evidence type="ECO:0000256" key="3">
    <source>
        <dbReference type="ARBA" id="ARBA00022833"/>
    </source>
</evidence>
<dbReference type="PANTHER" id="PTHR33248">
    <property type="entry name" value="ZINC ION-BINDING PROTEIN"/>
    <property type="match status" value="1"/>
</dbReference>
<protein>
    <recommendedName>
        <fullName evidence="4">GRF-type domain-containing protein</fullName>
    </recommendedName>
</protein>
<dbReference type="InterPro" id="IPR010666">
    <property type="entry name" value="Znf_GRF"/>
</dbReference>
<comment type="caution">
    <text evidence="5">The sequence shown here is derived from an EMBL/GenBank/DDBJ whole genome shotgun (WGS) entry which is preliminary data.</text>
</comment>
<organism evidence="5 6">
    <name type="scientific">Capsicum annuum</name>
    <name type="common">Capsicum pepper</name>
    <dbReference type="NCBI Taxonomy" id="4072"/>
    <lineage>
        <taxon>Eukaryota</taxon>
        <taxon>Viridiplantae</taxon>
        <taxon>Streptophyta</taxon>
        <taxon>Embryophyta</taxon>
        <taxon>Tracheophyta</taxon>
        <taxon>Spermatophyta</taxon>
        <taxon>Magnoliopsida</taxon>
        <taxon>eudicotyledons</taxon>
        <taxon>Gunneridae</taxon>
        <taxon>Pentapetalae</taxon>
        <taxon>asterids</taxon>
        <taxon>lamiids</taxon>
        <taxon>Solanales</taxon>
        <taxon>Solanaceae</taxon>
        <taxon>Solanoideae</taxon>
        <taxon>Capsiceae</taxon>
        <taxon>Capsicum</taxon>
    </lineage>
</organism>
<name>A0A2G2Z0V2_CAPAN</name>
<dbReference type="Proteomes" id="UP000222542">
    <property type="component" value="Unassembled WGS sequence"/>
</dbReference>
<reference evidence="5 6" key="1">
    <citation type="journal article" date="2014" name="Nat. Genet.">
        <title>Genome sequence of the hot pepper provides insights into the evolution of pungency in Capsicum species.</title>
        <authorList>
            <person name="Kim S."/>
            <person name="Park M."/>
            <person name="Yeom S.I."/>
            <person name="Kim Y.M."/>
            <person name="Lee J.M."/>
            <person name="Lee H.A."/>
            <person name="Seo E."/>
            <person name="Choi J."/>
            <person name="Cheong K."/>
            <person name="Kim K.T."/>
            <person name="Jung K."/>
            <person name="Lee G.W."/>
            <person name="Oh S.K."/>
            <person name="Bae C."/>
            <person name="Kim S.B."/>
            <person name="Lee H.Y."/>
            <person name="Kim S.Y."/>
            <person name="Kim M.S."/>
            <person name="Kang B.C."/>
            <person name="Jo Y.D."/>
            <person name="Yang H.B."/>
            <person name="Jeong H.J."/>
            <person name="Kang W.H."/>
            <person name="Kwon J.K."/>
            <person name="Shin C."/>
            <person name="Lim J.Y."/>
            <person name="Park J.H."/>
            <person name="Huh J.H."/>
            <person name="Kim J.S."/>
            <person name="Kim B.D."/>
            <person name="Cohen O."/>
            <person name="Paran I."/>
            <person name="Suh M.C."/>
            <person name="Lee S.B."/>
            <person name="Kim Y.K."/>
            <person name="Shin Y."/>
            <person name="Noh S.J."/>
            <person name="Park J."/>
            <person name="Seo Y.S."/>
            <person name="Kwon S.Y."/>
            <person name="Kim H.A."/>
            <person name="Park J.M."/>
            <person name="Kim H.J."/>
            <person name="Choi S.B."/>
            <person name="Bosland P.W."/>
            <person name="Reeves G."/>
            <person name="Jo S.H."/>
            <person name="Lee B.W."/>
            <person name="Cho H.T."/>
            <person name="Choi H.S."/>
            <person name="Lee M.S."/>
            <person name="Yu Y."/>
            <person name="Do Choi Y."/>
            <person name="Park B.S."/>
            <person name="van Deynze A."/>
            <person name="Ashrafi H."/>
            <person name="Hill T."/>
            <person name="Kim W.T."/>
            <person name="Pai H.S."/>
            <person name="Ahn H.K."/>
            <person name="Yeam I."/>
            <person name="Giovannoni J.J."/>
            <person name="Rose J.K."/>
            <person name="Sorensen I."/>
            <person name="Lee S.J."/>
            <person name="Kim R.W."/>
            <person name="Choi I.Y."/>
            <person name="Choi B.S."/>
            <person name="Lim J.S."/>
            <person name="Lee Y.H."/>
            <person name="Choi D."/>
        </authorList>
    </citation>
    <scope>NUCLEOTIDE SEQUENCE [LARGE SCALE GENOMIC DNA]</scope>
    <source>
        <strain evidence="6">cv. CM334</strain>
    </source>
</reference>
<sequence>MEDVKLDLNRICLDKKDPMLNVEVRCNHGLLLHLKTSLSDNNPRRRFWSCPYYGSNKYNFFLWRDGMVDERSKFIIPKLVKKVKDMNEILKIIKEKKELVGAYIDRKTMEMEDESTFTQIEEQCSSFVKMKDEVKKTPQKMIEVKNIESFSSISWCVSS</sequence>
<proteinExistence type="predicted"/>
<evidence type="ECO:0000256" key="1">
    <source>
        <dbReference type="ARBA" id="ARBA00022723"/>
    </source>
</evidence>
<keyword evidence="1" id="KW-0479">Metal-binding</keyword>
<evidence type="ECO:0000313" key="6">
    <source>
        <dbReference type="Proteomes" id="UP000222542"/>
    </source>
</evidence>
<dbReference type="STRING" id="4072.A0A2G2Z0V2"/>
<keyword evidence="2" id="KW-0863">Zinc-finger</keyword>
<accession>A0A2G2Z0V2</accession>